<evidence type="ECO:0000313" key="1">
    <source>
        <dbReference type="EMBL" id="MEJ7137004.1"/>
    </source>
</evidence>
<evidence type="ECO:0000313" key="2">
    <source>
        <dbReference type="Proteomes" id="UP001364695"/>
    </source>
</evidence>
<organism evidence="1 2">
    <name type="scientific">Amphibiibacter pelophylacis</name>
    <dbReference type="NCBI Taxonomy" id="1799477"/>
    <lineage>
        <taxon>Bacteria</taxon>
        <taxon>Pseudomonadati</taxon>
        <taxon>Pseudomonadota</taxon>
        <taxon>Betaproteobacteria</taxon>
        <taxon>Burkholderiales</taxon>
        <taxon>Sphaerotilaceae</taxon>
        <taxon>Amphibiibacter</taxon>
    </lineage>
</organism>
<comment type="caution">
    <text evidence="1">The sequence shown here is derived from an EMBL/GenBank/DDBJ whole genome shotgun (WGS) entry which is preliminary data.</text>
</comment>
<reference evidence="1" key="1">
    <citation type="submission" date="2023-10" db="EMBL/GenBank/DDBJ databases">
        <title>Amphibacter perezi, gen. nov., sp. nov. a novel taxa of the family Comamonadaceae, class Betaproteobacteria isolated from the skin microbiota of Pelophylax perezi from different populations.</title>
        <authorList>
            <person name="Costa S."/>
            <person name="Proenca D.N."/>
            <person name="Lopes I."/>
            <person name="Morais P.V."/>
        </authorList>
    </citation>
    <scope>NUCLEOTIDE SEQUENCE</scope>
    <source>
        <strain evidence="1">SL12-8</strain>
    </source>
</reference>
<keyword evidence="2" id="KW-1185">Reference proteome</keyword>
<dbReference type="EMBL" id="JAWDIE010000001">
    <property type="protein sequence ID" value="MEJ7137004.1"/>
    <property type="molecule type" value="Genomic_DNA"/>
</dbReference>
<keyword evidence="1" id="KW-0808">Transferase</keyword>
<proteinExistence type="predicted"/>
<gene>
    <name evidence="1" type="ORF">RV045_00975</name>
</gene>
<protein>
    <submittedName>
        <fullName evidence="1">Pyridoxine 5'-phosphate synthase</fullName>
        <ecNumber evidence="1">2.6.99.2</ecNumber>
    </submittedName>
</protein>
<name>A0ACC6NYE5_9BURK</name>
<sequence length="295" mass="31827">MNPVANAEHAAPRLSVNLNKVALLRNTRTLDIPGVTHAAQAVLLAGAHGITVHPRPDQRHIRTHDVLDLATLLRQTWPHIEYNIEGNPGHNLLDFLPESTRPQQMTFVPDSVGQATSDHGWDLPAQADELRPLIERAKVAGVRVSLFMDPVPGAMAHAALLGADRVELYTEGYARAFTAAMEQPGDDSLAALQENLQSYIDSAQAAQAAGLGVNAGHDLNLHNLTLFLAQVPQVDEVSIGHAFVADALDRGYTDATRAYLAAIQRAGSRDWQDMPLAEAVSRDVQTARAARPLLG</sequence>
<dbReference type="Proteomes" id="UP001364695">
    <property type="component" value="Unassembled WGS sequence"/>
</dbReference>
<accession>A0ACC6NYE5</accession>
<dbReference type="EC" id="2.6.99.2" evidence="1"/>